<dbReference type="Pfam" id="PF19614">
    <property type="entry name" value="DUF6119"/>
    <property type="match status" value="1"/>
</dbReference>
<name>A0A2S1KSJ0_9LACO</name>
<evidence type="ECO:0000313" key="1">
    <source>
        <dbReference type="EMBL" id="AWF95903.1"/>
    </source>
</evidence>
<sequence>MYVAGYFRGGLSSEFFKESVLKINLYKADERYTKYSIRAALKKLDYITVGETRNLNNNSSMRITVFAQQLYSNKSDWREILDDVFSIADTDSLFKPKQLLRVILVASYYNDTYLISYGMGYLYAQQLADTDFASEFVLKISNPTDVMAKTVQYLHSARSTATTNYLSANADIPEANESYQAVKIRPRQSNVFGKNIYANIAVNFSPSMSGKNGYLKILGNLIWTVNFYNQFESKSVSYPRAQRIKDRKYKKRLNHKLLQKIIKYDSSVQLLFSFNDGLRTIEITEGLPVVGIINGKSKMNKHISFTRDSVINWIRSLSEVDFSRMKILVSMEEGEVYPISLLKMLSVEFYGDDQNVLLDRGQWAILNEKYIENIGKELSKRQAEILVNYNDDKILPINSNPKQIEVLEERLMNGFNTLMGNQYIKTHKKLLYSKHSAKTKIELGDLYNKEEHEIIAVKRVESSSTPDMVYSLEQSINSMAAIRHLDEYKPISIMNKEEILGLRTITVFWIFSLEMRQNDVQRIIEGSWKLSDINSIILTSKVIEWYKYAINNGFIPKIMVGYY</sequence>
<dbReference type="Proteomes" id="UP000244870">
    <property type="component" value="Chromosome"/>
</dbReference>
<proteinExistence type="predicted"/>
<reference evidence="1 2" key="1">
    <citation type="submission" date="2017-04" db="EMBL/GenBank/DDBJ databases">
        <title>Weissella cibaria strain m2 complete genome.</title>
        <authorList>
            <person name="Pan Q."/>
            <person name="Tan M."/>
            <person name="Yao F."/>
            <person name="Su S."/>
        </authorList>
    </citation>
    <scope>NUCLEOTIDE SEQUENCE [LARGE SCALE GENOMIC DNA]</scope>
    <source>
        <strain evidence="1 2">M2</strain>
    </source>
</reference>
<accession>A0A2S1KSJ0</accession>
<evidence type="ECO:0000313" key="2">
    <source>
        <dbReference type="Proteomes" id="UP000244870"/>
    </source>
</evidence>
<dbReference type="AlphaFoldDB" id="A0A2S1KSJ0"/>
<organism evidence="1 2">
    <name type="scientific">Weissella cibaria</name>
    <dbReference type="NCBI Taxonomy" id="137591"/>
    <lineage>
        <taxon>Bacteria</taxon>
        <taxon>Bacillati</taxon>
        <taxon>Bacillota</taxon>
        <taxon>Bacilli</taxon>
        <taxon>Lactobacillales</taxon>
        <taxon>Lactobacillaceae</taxon>
        <taxon>Weissella</taxon>
    </lineage>
</organism>
<dbReference type="InterPro" id="IPR026487">
    <property type="entry name" value="CHP04141"/>
</dbReference>
<protein>
    <submittedName>
        <fullName evidence="1">Uncharacterized protein</fullName>
    </submittedName>
</protein>
<dbReference type="NCBIfam" id="TIGR04141">
    <property type="entry name" value="TIGR04141 family sporadically distributed protein"/>
    <property type="match status" value="1"/>
</dbReference>
<gene>
    <name evidence="1" type="ORF">B6254_1509</name>
</gene>
<dbReference type="EMBL" id="CP020928">
    <property type="protein sequence ID" value="AWF95903.1"/>
    <property type="molecule type" value="Genomic_DNA"/>
</dbReference>